<dbReference type="GO" id="GO:0012505">
    <property type="term" value="C:endomembrane system"/>
    <property type="evidence" value="ECO:0007669"/>
    <property type="project" value="UniProtKB-SubCell"/>
</dbReference>
<evidence type="ECO:0000256" key="12">
    <source>
        <dbReference type="SAM" id="Phobius"/>
    </source>
</evidence>
<dbReference type="PROSITE" id="PS50088">
    <property type="entry name" value="ANK_REPEAT"/>
    <property type="match status" value="3"/>
</dbReference>
<evidence type="ECO:0000259" key="14">
    <source>
        <dbReference type="PROSITE" id="PS50026"/>
    </source>
</evidence>
<dbReference type="AlphaFoldDB" id="A0AA39HPP0"/>
<keyword evidence="2" id="KW-0677">Repeat</keyword>
<dbReference type="SMART" id="SM00004">
    <property type="entry name" value="NL"/>
    <property type="match status" value="1"/>
</dbReference>
<dbReference type="Gene3D" id="2.10.25.10">
    <property type="entry name" value="Laminin"/>
    <property type="match status" value="1"/>
</dbReference>
<keyword evidence="6 10" id="KW-1015">Disulfide bond</keyword>
<evidence type="ECO:0008006" key="18">
    <source>
        <dbReference type="Google" id="ProtNLM"/>
    </source>
</evidence>
<evidence type="ECO:0000256" key="2">
    <source>
        <dbReference type="ARBA" id="ARBA00022737"/>
    </source>
</evidence>
<feature type="domain" description="LNR" evidence="15">
    <location>
        <begin position="96"/>
        <end position="133"/>
    </location>
</feature>
<evidence type="ECO:0000256" key="5">
    <source>
        <dbReference type="ARBA" id="ARBA00023136"/>
    </source>
</evidence>
<feature type="disulfide bond" evidence="10">
    <location>
        <begin position="18"/>
        <end position="28"/>
    </location>
</feature>
<feature type="domain" description="EGF-like" evidence="14">
    <location>
        <begin position="14"/>
        <end position="49"/>
    </location>
</feature>
<comment type="caution">
    <text evidence="16">The sequence shown here is derived from an EMBL/GenBank/DDBJ whole genome shotgun (WGS) entry which is preliminary data.</text>
</comment>
<keyword evidence="4 9" id="KW-0040">ANK repeat</keyword>
<evidence type="ECO:0000256" key="11">
    <source>
        <dbReference type="SAM" id="MobiDB-lite"/>
    </source>
</evidence>
<keyword evidence="10" id="KW-0245">EGF-like domain</keyword>
<keyword evidence="17" id="KW-1185">Reference proteome</keyword>
<evidence type="ECO:0000256" key="9">
    <source>
        <dbReference type="PROSITE-ProRule" id="PRU00023"/>
    </source>
</evidence>
<feature type="signal peptide" evidence="13">
    <location>
        <begin position="1"/>
        <end position="17"/>
    </location>
</feature>
<accession>A0AA39HPP0</accession>
<keyword evidence="3 12" id="KW-1133">Transmembrane helix</keyword>
<dbReference type="CDD" id="cd00054">
    <property type="entry name" value="EGF_CA"/>
    <property type="match status" value="1"/>
</dbReference>
<dbReference type="Gene3D" id="4.10.470.20">
    <property type="match status" value="1"/>
</dbReference>
<feature type="region of interest" description="Disordered" evidence="11">
    <location>
        <begin position="556"/>
        <end position="575"/>
    </location>
</feature>
<feature type="disulfide bond" evidence="10">
    <location>
        <begin position="39"/>
        <end position="48"/>
    </location>
</feature>
<dbReference type="PANTHER" id="PTHR24198">
    <property type="entry name" value="ANKYRIN REPEAT AND PROTEIN KINASE DOMAIN-CONTAINING PROTEIN"/>
    <property type="match status" value="1"/>
</dbReference>
<dbReference type="PROSITE" id="PS00022">
    <property type="entry name" value="EGF_1"/>
    <property type="match status" value="2"/>
</dbReference>
<dbReference type="SUPFAM" id="SSF90193">
    <property type="entry name" value="Notch domain"/>
    <property type="match status" value="1"/>
</dbReference>
<dbReference type="Pfam" id="PF00066">
    <property type="entry name" value="Notch"/>
    <property type="match status" value="1"/>
</dbReference>
<evidence type="ECO:0000313" key="16">
    <source>
        <dbReference type="EMBL" id="KAK0408583.1"/>
    </source>
</evidence>
<comment type="caution">
    <text evidence="10">Lacks conserved residue(s) required for the propagation of feature annotation.</text>
</comment>
<feature type="repeat" description="ANK" evidence="9">
    <location>
        <begin position="496"/>
        <end position="528"/>
    </location>
</feature>
<sequence>MRISLLSLFVFFTSAFACDRSCQNGGECVPVGTEYFCRCPPGFGGRVCQIDHSAGLTCSNLECGDGVCDDNSGSPSCTCPVYASGDRCQVNHLSKCLDRGYCMDKAANGICDPECNNPECMFDFDDCTGQQPDVIATIITMSPNQFKTRSEMIASHMKQLDVDILKNEEGKVYVYNYDPEQRKTFGLVDYERIESSYASVKVLWAPEDNLNSTELMKKAQQIVDSSKVYDLPIPAAVVQGPMRRSLPRTPFGLTLFVAFLSLSGVVIVLLLITGYLQQSPNHQKVTSSETFPVSYEWNKGVTDITTTVAAWQGTSSDEPLLSDMAFSNDEQSLLMRLQELSSLNARNGDGLTAIALAVDRGFMNMVNELLKRGADPNIADNAGKTPLHRAVVAGSTVAVATLLGSGKIKDIDAVNVDNQSALMLYAKFVLDEHMGALLLDCGARISFAGASSMANFQKKTAVHFAAQAGNLYALKALSSASLPSGDKFDVNAVDIHGKTPLMLAAEYGNGQVCEELIRLGADKTIEDDMKRTAEAYALQSRFMELAEYLRMVQCRPQRGKKRTSQEGAKDTDRKRAALQPINPNTYANHQQAQQSIYVQPKPVIDSNLYATQDPYAAHYYSQVQNYDYPQFPAASNYYSEICSAYPSNPHSGYNTPMPTKPSGYVMPNYLPSPAYPQQQYAYGYTQPPFMKPIVATQI</sequence>
<gene>
    <name evidence="16" type="ORF">QR680_004038</name>
</gene>
<dbReference type="Gene3D" id="1.25.40.20">
    <property type="entry name" value="Ankyrin repeat-containing domain"/>
    <property type="match status" value="1"/>
</dbReference>
<evidence type="ECO:0000256" key="4">
    <source>
        <dbReference type="ARBA" id="ARBA00023043"/>
    </source>
</evidence>
<evidence type="ECO:0000256" key="1">
    <source>
        <dbReference type="ARBA" id="ARBA00022692"/>
    </source>
</evidence>
<dbReference type="SMART" id="SM00181">
    <property type="entry name" value="EGF"/>
    <property type="match status" value="2"/>
</dbReference>
<dbReference type="SUPFAM" id="SSF57196">
    <property type="entry name" value="EGF/Laminin"/>
    <property type="match status" value="1"/>
</dbReference>
<keyword evidence="13" id="KW-0732">Signal</keyword>
<dbReference type="SMART" id="SM00248">
    <property type="entry name" value="ANK"/>
    <property type="match status" value="5"/>
</dbReference>
<keyword evidence="7" id="KW-0325">Glycoprotein</keyword>
<evidence type="ECO:0000256" key="3">
    <source>
        <dbReference type="ARBA" id="ARBA00022989"/>
    </source>
</evidence>
<dbReference type="SUPFAM" id="SSF48403">
    <property type="entry name" value="Ankyrin repeat"/>
    <property type="match status" value="1"/>
</dbReference>
<dbReference type="PROSITE" id="PS01186">
    <property type="entry name" value="EGF_2"/>
    <property type="match status" value="1"/>
</dbReference>
<comment type="subcellular location">
    <subcellularLocation>
        <location evidence="8">Endomembrane system</location>
        <topology evidence="8">Single-pass type I membrane protein</topology>
    </subcellularLocation>
</comment>
<keyword evidence="5 12" id="KW-0472">Membrane</keyword>
<dbReference type="PROSITE" id="PS50258">
    <property type="entry name" value="LNR"/>
    <property type="match status" value="1"/>
</dbReference>
<dbReference type="Proteomes" id="UP001175271">
    <property type="component" value="Unassembled WGS sequence"/>
</dbReference>
<dbReference type="PROSITE" id="PS50297">
    <property type="entry name" value="ANK_REP_REGION"/>
    <property type="match status" value="3"/>
</dbReference>
<dbReference type="InterPro" id="IPR035993">
    <property type="entry name" value="Notch-like_dom_sf"/>
</dbReference>
<evidence type="ECO:0000256" key="13">
    <source>
        <dbReference type="SAM" id="SignalP"/>
    </source>
</evidence>
<keyword evidence="1 12" id="KW-0812">Transmembrane</keyword>
<evidence type="ECO:0000256" key="8">
    <source>
        <dbReference type="ARBA" id="ARBA00046288"/>
    </source>
</evidence>
<proteinExistence type="predicted"/>
<evidence type="ECO:0000256" key="10">
    <source>
        <dbReference type="PROSITE-ProRule" id="PRU00076"/>
    </source>
</evidence>
<feature type="compositionally biased region" description="Basic and acidic residues" evidence="11">
    <location>
        <begin position="563"/>
        <end position="575"/>
    </location>
</feature>
<feature type="repeat" description="ANK" evidence="9">
    <location>
        <begin position="349"/>
        <end position="381"/>
    </location>
</feature>
<dbReference type="PROSITE" id="PS50026">
    <property type="entry name" value="EGF_3"/>
    <property type="match status" value="1"/>
</dbReference>
<dbReference type="InterPro" id="IPR000800">
    <property type="entry name" value="Notch_dom"/>
</dbReference>
<name>A0AA39HPP0_9BILA</name>
<dbReference type="EMBL" id="JAUCMV010000003">
    <property type="protein sequence ID" value="KAK0408583.1"/>
    <property type="molecule type" value="Genomic_DNA"/>
</dbReference>
<dbReference type="PROSITE" id="PS51257">
    <property type="entry name" value="PROKAR_LIPOPROTEIN"/>
    <property type="match status" value="1"/>
</dbReference>
<evidence type="ECO:0000256" key="6">
    <source>
        <dbReference type="ARBA" id="ARBA00023157"/>
    </source>
</evidence>
<evidence type="ECO:0000259" key="15">
    <source>
        <dbReference type="PROSITE" id="PS50258"/>
    </source>
</evidence>
<organism evidence="16 17">
    <name type="scientific">Steinernema hermaphroditum</name>
    <dbReference type="NCBI Taxonomy" id="289476"/>
    <lineage>
        <taxon>Eukaryota</taxon>
        <taxon>Metazoa</taxon>
        <taxon>Ecdysozoa</taxon>
        <taxon>Nematoda</taxon>
        <taxon>Chromadorea</taxon>
        <taxon>Rhabditida</taxon>
        <taxon>Tylenchina</taxon>
        <taxon>Panagrolaimomorpha</taxon>
        <taxon>Strongyloidoidea</taxon>
        <taxon>Steinernematidae</taxon>
        <taxon>Steinernema</taxon>
    </lineage>
</organism>
<protein>
    <recommendedName>
        <fullName evidence="18">EGF-like domain-containing protein</fullName>
    </recommendedName>
</protein>
<dbReference type="Pfam" id="PF12796">
    <property type="entry name" value="Ank_2"/>
    <property type="match status" value="2"/>
</dbReference>
<dbReference type="InterPro" id="IPR000742">
    <property type="entry name" value="EGF"/>
</dbReference>
<dbReference type="InterPro" id="IPR002110">
    <property type="entry name" value="Ankyrin_rpt"/>
</dbReference>
<evidence type="ECO:0000313" key="17">
    <source>
        <dbReference type="Proteomes" id="UP001175271"/>
    </source>
</evidence>
<dbReference type="Pfam" id="PF00008">
    <property type="entry name" value="EGF"/>
    <property type="match status" value="1"/>
</dbReference>
<feature type="repeat" description="ANK" evidence="9">
    <location>
        <begin position="382"/>
        <end position="406"/>
    </location>
</feature>
<dbReference type="PANTHER" id="PTHR24198:SF165">
    <property type="entry name" value="ANKYRIN REPEAT-CONTAINING PROTEIN-RELATED"/>
    <property type="match status" value="1"/>
</dbReference>
<reference evidence="16" key="1">
    <citation type="submission" date="2023-06" db="EMBL/GenBank/DDBJ databases">
        <title>Genomic analysis of the entomopathogenic nematode Steinernema hermaphroditum.</title>
        <authorList>
            <person name="Schwarz E.M."/>
            <person name="Heppert J.K."/>
            <person name="Baniya A."/>
            <person name="Schwartz H.T."/>
            <person name="Tan C.-H."/>
            <person name="Antoshechkin I."/>
            <person name="Sternberg P.W."/>
            <person name="Goodrich-Blair H."/>
            <person name="Dillman A.R."/>
        </authorList>
    </citation>
    <scope>NUCLEOTIDE SEQUENCE</scope>
    <source>
        <strain evidence="16">PS9179</strain>
        <tissue evidence="16">Whole animal</tissue>
    </source>
</reference>
<evidence type="ECO:0000256" key="7">
    <source>
        <dbReference type="ARBA" id="ARBA00023180"/>
    </source>
</evidence>
<feature type="chain" id="PRO_5041451834" description="EGF-like domain-containing protein" evidence="13">
    <location>
        <begin position="18"/>
        <end position="698"/>
    </location>
</feature>
<feature type="transmembrane region" description="Helical" evidence="12">
    <location>
        <begin position="251"/>
        <end position="276"/>
    </location>
</feature>
<dbReference type="InterPro" id="IPR036770">
    <property type="entry name" value="Ankyrin_rpt-contain_sf"/>
</dbReference>